<dbReference type="GO" id="GO:0044718">
    <property type="term" value="P:siderophore transmembrane transport"/>
    <property type="evidence" value="ECO:0007669"/>
    <property type="project" value="TreeGrafter"/>
</dbReference>
<dbReference type="InterPro" id="IPR037066">
    <property type="entry name" value="Plug_dom_sf"/>
</dbReference>
<evidence type="ECO:0000259" key="13">
    <source>
        <dbReference type="Pfam" id="PF00593"/>
    </source>
</evidence>
<evidence type="ECO:0000256" key="2">
    <source>
        <dbReference type="ARBA" id="ARBA00022448"/>
    </source>
</evidence>
<evidence type="ECO:0000256" key="7">
    <source>
        <dbReference type="ARBA" id="ARBA00023077"/>
    </source>
</evidence>
<accession>A0A9Y2AIG8</accession>
<dbReference type="PANTHER" id="PTHR30069:SF53">
    <property type="entry name" value="COLICIN I RECEPTOR-RELATED"/>
    <property type="match status" value="1"/>
</dbReference>
<comment type="similarity">
    <text evidence="10 11">Belongs to the TonB-dependent receptor family.</text>
</comment>
<dbReference type="InterPro" id="IPR036942">
    <property type="entry name" value="Beta-barrel_TonB_sf"/>
</dbReference>
<evidence type="ECO:0000256" key="3">
    <source>
        <dbReference type="ARBA" id="ARBA00022452"/>
    </source>
</evidence>
<dbReference type="GO" id="GO:0009279">
    <property type="term" value="C:cell outer membrane"/>
    <property type="evidence" value="ECO:0007669"/>
    <property type="project" value="UniProtKB-SubCell"/>
</dbReference>
<gene>
    <name evidence="15" type="ORF">P3F81_12725</name>
</gene>
<dbReference type="InterPro" id="IPR012910">
    <property type="entry name" value="Plug_dom"/>
</dbReference>
<evidence type="ECO:0000256" key="1">
    <source>
        <dbReference type="ARBA" id="ARBA00004571"/>
    </source>
</evidence>
<evidence type="ECO:0000256" key="6">
    <source>
        <dbReference type="ARBA" id="ARBA00023065"/>
    </source>
</evidence>
<keyword evidence="6" id="KW-0406">Ion transport</keyword>
<dbReference type="PROSITE" id="PS52016">
    <property type="entry name" value="TONB_DEPENDENT_REC_3"/>
    <property type="match status" value="1"/>
</dbReference>
<dbReference type="Pfam" id="PF07715">
    <property type="entry name" value="Plug"/>
    <property type="match status" value="1"/>
</dbReference>
<evidence type="ECO:0000256" key="9">
    <source>
        <dbReference type="ARBA" id="ARBA00023237"/>
    </source>
</evidence>
<keyword evidence="16" id="KW-1185">Reference proteome</keyword>
<dbReference type="EMBL" id="CP120678">
    <property type="protein sequence ID" value="WIW70724.1"/>
    <property type="molecule type" value="Genomic_DNA"/>
</dbReference>
<feature type="region of interest" description="Disordered" evidence="12">
    <location>
        <begin position="270"/>
        <end position="289"/>
    </location>
</feature>
<dbReference type="Proteomes" id="UP001243623">
    <property type="component" value="Chromosome"/>
</dbReference>
<evidence type="ECO:0000256" key="8">
    <source>
        <dbReference type="ARBA" id="ARBA00023136"/>
    </source>
</evidence>
<feature type="domain" description="TonB-dependent receptor plug" evidence="14">
    <location>
        <begin position="58"/>
        <end position="166"/>
    </location>
</feature>
<keyword evidence="8 10" id="KW-0472">Membrane</keyword>
<feature type="domain" description="TonB-dependent receptor-like beta-barrel" evidence="13">
    <location>
        <begin position="233"/>
        <end position="675"/>
    </location>
</feature>
<evidence type="ECO:0000256" key="12">
    <source>
        <dbReference type="SAM" id="MobiDB-lite"/>
    </source>
</evidence>
<dbReference type="Gene3D" id="2.170.130.10">
    <property type="entry name" value="TonB-dependent receptor, plug domain"/>
    <property type="match status" value="1"/>
</dbReference>
<evidence type="ECO:0000256" key="11">
    <source>
        <dbReference type="RuleBase" id="RU003357"/>
    </source>
</evidence>
<evidence type="ECO:0000256" key="4">
    <source>
        <dbReference type="ARBA" id="ARBA00022692"/>
    </source>
</evidence>
<comment type="subcellular location">
    <subcellularLocation>
        <location evidence="1 10">Cell outer membrane</location>
        <topology evidence="1 10">Multi-pass membrane protein</topology>
    </subcellularLocation>
</comment>
<dbReference type="PANTHER" id="PTHR30069">
    <property type="entry name" value="TONB-DEPENDENT OUTER MEMBRANE RECEPTOR"/>
    <property type="match status" value="1"/>
</dbReference>
<dbReference type="SUPFAM" id="SSF56935">
    <property type="entry name" value="Porins"/>
    <property type="match status" value="1"/>
</dbReference>
<evidence type="ECO:0000256" key="10">
    <source>
        <dbReference type="PROSITE-ProRule" id="PRU01360"/>
    </source>
</evidence>
<keyword evidence="3 10" id="KW-1134">Transmembrane beta strand</keyword>
<keyword evidence="2 10" id="KW-0813">Transport</keyword>
<keyword evidence="7 11" id="KW-0798">TonB box</keyword>
<name>A0A9Y2AIG8_9FIRM</name>
<dbReference type="KEGG" id="sgbi:P3F81_12725"/>
<sequence>MKHYSQKKKAIGMAIVCGMILGTQLSIGTEIAWANEEVLDEFYLDGVVVTATRTDQTVKEVPTTVQVIIRQDIEKRQSRTLRDVLQNALGVTLWKDFQGRSQVRIRGSESRHVLIMVDGKRMSGELSYNSANAHEIDRINMDNVERVEIIRGSAGSLYGSDAIGGVVNIIMRQPMKKQGSINYDYSLYEHGDSAGPTTSIFYQDINEKGNMSWKISGSYNDSKPFYVDNEGTSNNYFGKEQNIDFGMTYTAENGNRLSFDFGRLNEDTQRSEAGQSYHPMMPKSDKINKNENKRTNLSLNYEGEDDKQNWSVRAYQSKYEKEYFIYKQTRRNNIVTIPYTLNSFDWVNRTINVLEGKDSWQLGDKHLATVGFEWRQDKSEGTRIKTDLNSKKSSDEASIDYVSLYFQDEIRPNDQWLVIPSIRFDHSNLFDSAWTGNLASTYHIADDTRLKVVVGQGYKTPTINELYHAWEMFAGSAMGGPGQYFQGNPNIKPEKSWNYELALEKDWNDKTTGHFGLFRNDVKELITSTWTGKYVDSAGNLVSSIIPTKDKLMTYKNIPEARMQGIEASIQHQLNDEVDLNFGYVYLDAKDQGSSQRLEDRPRHQLNLGLFYHPKDTNWQFNLDVVSNIDYWASKDGNITTGDKEMENSTFTVVNFLAQKDLDARARLYLGIDNLGNYHDYNKDVYGRMYRVGIDCKF</sequence>
<keyword evidence="5" id="KW-0732">Signal</keyword>
<keyword evidence="4 10" id="KW-0812">Transmembrane</keyword>
<proteinExistence type="inferred from homology"/>
<evidence type="ECO:0000256" key="5">
    <source>
        <dbReference type="ARBA" id="ARBA00022729"/>
    </source>
</evidence>
<keyword evidence="9 10" id="KW-0998">Cell outer membrane</keyword>
<protein>
    <submittedName>
        <fullName evidence="15">TonB-dependent receptor</fullName>
    </submittedName>
</protein>
<dbReference type="AlphaFoldDB" id="A0A9Y2AIG8"/>
<evidence type="ECO:0000259" key="14">
    <source>
        <dbReference type="Pfam" id="PF07715"/>
    </source>
</evidence>
<organism evidence="15 16">
    <name type="scientific">Selenobaculum gibii</name>
    <dbReference type="NCBI Taxonomy" id="3054208"/>
    <lineage>
        <taxon>Bacteria</taxon>
        <taxon>Bacillati</taxon>
        <taxon>Bacillota</taxon>
        <taxon>Negativicutes</taxon>
        <taxon>Selenomonadales</taxon>
        <taxon>Selenomonadaceae</taxon>
        <taxon>Selenobaculum</taxon>
    </lineage>
</organism>
<dbReference type="RefSeq" id="WP_147669435.1">
    <property type="nucleotide sequence ID" value="NZ_CP120678.1"/>
</dbReference>
<dbReference type="CDD" id="cd01347">
    <property type="entry name" value="ligand_gated_channel"/>
    <property type="match status" value="1"/>
</dbReference>
<evidence type="ECO:0000313" key="16">
    <source>
        <dbReference type="Proteomes" id="UP001243623"/>
    </source>
</evidence>
<keyword evidence="15" id="KW-0675">Receptor</keyword>
<dbReference type="InterPro" id="IPR039426">
    <property type="entry name" value="TonB-dep_rcpt-like"/>
</dbReference>
<dbReference type="Pfam" id="PF00593">
    <property type="entry name" value="TonB_dep_Rec_b-barrel"/>
    <property type="match status" value="1"/>
</dbReference>
<dbReference type="InterPro" id="IPR000531">
    <property type="entry name" value="Beta-barrel_TonB"/>
</dbReference>
<reference evidence="15" key="1">
    <citation type="submission" date="2023-03" db="EMBL/GenBank/DDBJ databases">
        <title>Selenobaculum gbiensis gen. nov. sp. nov., a new bacterium isolated from the gut microbiota of IBD patient.</title>
        <authorList>
            <person name="Yeo S."/>
            <person name="Park H."/>
            <person name="Huh C.S."/>
        </authorList>
    </citation>
    <scope>NUCLEOTIDE SEQUENCE</scope>
    <source>
        <strain evidence="15">ICN-92133</strain>
    </source>
</reference>
<evidence type="ECO:0000313" key="15">
    <source>
        <dbReference type="EMBL" id="WIW70724.1"/>
    </source>
</evidence>
<dbReference type="GO" id="GO:0015344">
    <property type="term" value="F:siderophore uptake transmembrane transporter activity"/>
    <property type="evidence" value="ECO:0007669"/>
    <property type="project" value="TreeGrafter"/>
</dbReference>
<dbReference type="Gene3D" id="2.40.170.20">
    <property type="entry name" value="TonB-dependent receptor, beta-barrel domain"/>
    <property type="match status" value="1"/>
</dbReference>